<accession>A0A0A0BPR0</accession>
<comment type="caution">
    <text evidence="2">The sequence shown here is derived from an EMBL/GenBank/DDBJ whole genome shotgun (WGS) entry which is preliminary data.</text>
</comment>
<dbReference type="RefSeq" id="WP_035062216.1">
    <property type="nucleotide sequence ID" value="NZ_AXCZ01000178.1"/>
</dbReference>
<dbReference type="AlphaFoldDB" id="A0A0A0BPR0"/>
<gene>
    <name evidence="2" type="ORF">N869_06395</name>
</gene>
<organism evidence="2 3">
    <name type="scientific">Cellulomonas bogoriensis 69B4 = DSM 16987</name>
    <dbReference type="NCBI Taxonomy" id="1386082"/>
    <lineage>
        <taxon>Bacteria</taxon>
        <taxon>Bacillati</taxon>
        <taxon>Actinomycetota</taxon>
        <taxon>Actinomycetes</taxon>
        <taxon>Micrococcales</taxon>
        <taxon>Cellulomonadaceae</taxon>
        <taxon>Cellulomonas</taxon>
    </lineage>
</organism>
<keyword evidence="1" id="KW-0472">Membrane</keyword>
<reference evidence="2 3" key="1">
    <citation type="submission" date="2013-08" db="EMBL/GenBank/DDBJ databases">
        <title>Genome sequencing of Cellulomonas bogoriensis 69B4.</title>
        <authorList>
            <person name="Chen F."/>
            <person name="Li Y."/>
            <person name="Wang G."/>
        </authorList>
    </citation>
    <scope>NUCLEOTIDE SEQUENCE [LARGE SCALE GENOMIC DNA]</scope>
    <source>
        <strain evidence="2 3">69B4</strain>
    </source>
</reference>
<keyword evidence="3" id="KW-1185">Reference proteome</keyword>
<proteinExistence type="predicted"/>
<dbReference type="Proteomes" id="UP000054314">
    <property type="component" value="Unassembled WGS sequence"/>
</dbReference>
<name>A0A0A0BPR0_9CELL</name>
<dbReference type="NCBIfam" id="NF047765">
    <property type="entry name" value="LIC_13387_fam"/>
    <property type="match status" value="1"/>
</dbReference>
<evidence type="ECO:0000313" key="3">
    <source>
        <dbReference type="Proteomes" id="UP000054314"/>
    </source>
</evidence>
<feature type="transmembrane region" description="Helical" evidence="1">
    <location>
        <begin position="92"/>
        <end position="111"/>
    </location>
</feature>
<keyword evidence="1" id="KW-0812">Transmembrane</keyword>
<protein>
    <submittedName>
        <fullName evidence="2">Uncharacterized protein</fullName>
    </submittedName>
</protein>
<evidence type="ECO:0000313" key="2">
    <source>
        <dbReference type="EMBL" id="KGM09642.1"/>
    </source>
</evidence>
<dbReference type="EMBL" id="AXCZ01000178">
    <property type="protein sequence ID" value="KGM09642.1"/>
    <property type="molecule type" value="Genomic_DNA"/>
</dbReference>
<sequence>MPVAVAGWALVVAGTGHLALTLTSLLGPVPDGERAARSVMGATVVTLGGVDRDLWQLFVGFSVTMGVLLVGVGGLVVLALRHAPDLVDSTRAVLALLLGVLLAGTTTAALLLPSPPIVLLGAASLAVALALRHPSRAATGSSGPGSTPRAAAP</sequence>
<keyword evidence="1" id="KW-1133">Transmembrane helix</keyword>
<evidence type="ECO:0000256" key="1">
    <source>
        <dbReference type="SAM" id="Phobius"/>
    </source>
</evidence>
<feature type="transmembrane region" description="Helical" evidence="1">
    <location>
        <begin position="54"/>
        <end position="80"/>
    </location>
</feature>
<dbReference type="InterPro" id="IPR058068">
    <property type="entry name" value="LIC_13387-like"/>
</dbReference>